<accession>A0ABW2KWC2</accession>
<dbReference type="Proteomes" id="UP001596456">
    <property type="component" value="Unassembled WGS sequence"/>
</dbReference>
<reference evidence="2" key="1">
    <citation type="journal article" date="2019" name="Int. J. Syst. Evol. Microbiol.">
        <title>The Global Catalogue of Microorganisms (GCM) 10K type strain sequencing project: providing services to taxonomists for standard genome sequencing and annotation.</title>
        <authorList>
            <consortium name="The Broad Institute Genomics Platform"/>
            <consortium name="The Broad Institute Genome Sequencing Center for Infectious Disease"/>
            <person name="Wu L."/>
            <person name="Ma J."/>
        </authorList>
    </citation>
    <scope>NUCLEOTIDE SEQUENCE [LARGE SCALE GENOMIC DNA]</scope>
    <source>
        <strain evidence="2">CGMCC 1.16275</strain>
    </source>
</reference>
<dbReference type="InterPro" id="IPR011006">
    <property type="entry name" value="CheY-like_superfamily"/>
</dbReference>
<evidence type="ECO:0000313" key="2">
    <source>
        <dbReference type="Proteomes" id="UP001596456"/>
    </source>
</evidence>
<organism evidence="1 2">
    <name type="scientific">Rhodocista pekingensis</name>
    <dbReference type="NCBI Taxonomy" id="201185"/>
    <lineage>
        <taxon>Bacteria</taxon>
        <taxon>Pseudomonadati</taxon>
        <taxon>Pseudomonadota</taxon>
        <taxon>Alphaproteobacteria</taxon>
        <taxon>Rhodospirillales</taxon>
        <taxon>Azospirillaceae</taxon>
        <taxon>Rhodocista</taxon>
    </lineage>
</organism>
<proteinExistence type="predicted"/>
<comment type="caution">
    <text evidence="1">The sequence shown here is derived from an EMBL/GenBank/DDBJ whole genome shotgun (WGS) entry which is preliminary data.</text>
</comment>
<dbReference type="SUPFAM" id="SSF52172">
    <property type="entry name" value="CheY-like"/>
    <property type="match status" value="1"/>
</dbReference>
<sequence>MDILLVEGDALKALRLAGQLARAGHRAKAVTNDPASALALLREMRFGGALIGGGLYPATAVCDMAARIRSLGGAVVWDGAHPGLTAPGDWVLSGAPDVLEISCAFETPPAIAVA</sequence>
<gene>
    <name evidence="1" type="ORF">ACFQPS_10715</name>
</gene>
<name>A0ABW2KWC2_9PROT</name>
<evidence type="ECO:0000313" key="1">
    <source>
        <dbReference type="EMBL" id="MFC7333635.1"/>
    </source>
</evidence>
<dbReference type="EMBL" id="JBHTCM010000010">
    <property type="protein sequence ID" value="MFC7333635.1"/>
    <property type="molecule type" value="Genomic_DNA"/>
</dbReference>
<evidence type="ECO:0008006" key="3">
    <source>
        <dbReference type="Google" id="ProtNLM"/>
    </source>
</evidence>
<protein>
    <recommendedName>
        <fullName evidence="3">Response regulatory domain-containing protein</fullName>
    </recommendedName>
</protein>
<keyword evidence="2" id="KW-1185">Reference proteome</keyword>
<dbReference type="Gene3D" id="3.40.50.2300">
    <property type="match status" value="1"/>
</dbReference>
<dbReference type="RefSeq" id="WP_377358840.1">
    <property type="nucleotide sequence ID" value="NZ_JBHTCM010000010.1"/>
</dbReference>